<evidence type="ECO:0000313" key="1">
    <source>
        <dbReference type="EMBL" id="MCP1167781.1"/>
    </source>
</evidence>
<dbReference type="EMBL" id="JAMYXC010000053">
    <property type="protein sequence ID" value="MCP1167781.1"/>
    <property type="molecule type" value="Genomic_DNA"/>
</dbReference>
<evidence type="ECO:0000313" key="2">
    <source>
        <dbReference type="Proteomes" id="UP001139477"/>
    </source>
</evidence>
<dbReference type="RefSeq" id="WP_253330208.1">
    <property type="nucleotide sequence ID" value="NZ_JAMYXC010000053.1"/>
</dbReference>
<proteinExistence type="predicted"/>
<keyword evidence="2" id="KW-1185">Reference proteome</keyword>
<organism evidence="1 2">
    <name type="scientific">Limimaricola litoreus</name>
    <dbReference type="NCBI Taxonomy" id="2955316"/>
    <lineage>
        <taxon>Bacteria</taxon>
        <taxon>Pseudomonadati</taxon>
        <taxon>Pseudomonadota</taxon>
        <taxon>Alphaproteobacteria</taxon>
        <taxon>Rhodobacterales</taxon>
        <taxon>Paracoccaceae</taxon>
        <taxon>Limimaricola</taxon>
    </lineage>
</organism>
<sequence length="134" mass="14752">MDSIEKLAVDYVTAGRIFAALWMANESHLQGLSIDETTRAYIQRLAERAADPRKGDYILDELADVLSAQRSLLRDAYDAAEAGSRARAVADRIWHAVGRLLDRLRELQVAQDALMDRRAGSALVSGFQQVPPAG</sequence>
<reference evidence="1" key="1">
    <citation type="submission" date="2022-06" db="EMBL/GenBank/DDBJ databases">
        <title>Limimaricola sediminis sp. nov., isolated from an intertidal sediment.</title>
        <authorList>
            <person name="Shao X."/>
        </authorList>
    </citation>
    <scope>NUCLEOTIDE SEQUENCE</scope>
    <source>
        <strain evidence="1">ASW11-118</strain>
    </source>
</reference>
<protein>
    <submittedName>
        <fullName evidence="1">Uncharacterized protein</fullName>
    </submittedName>
</protein>
<dbReference type="AlphaFoldDB" id="A0A9X2FSV1"/>
<dbReference type="Proteomes" id="UP001139477">
    <property type="component" value="Unassembled WGS sequence"/>
</dbReference>
<name>A0A9X2FSV1_9RHOB</name>
<accession>A0A9X2FSV1</accession>
<comment type="caution">
    <text evidence="1">The sequence shown here is derived from an EMBL/GenBank/DDBJ whole genome shotgun (WGS) entry which is preliminary data.</text>
</comment>
<gene>
    <name evidence="1" type="ORF">NHG85_04445</name>
</gene>